<dbReference type="PROSITE" id="PS00893">
    <property type="entry name" value="NUDIX_BOX"/>
    <property type="match status" value="1"/>
</dbReference>
<evidence type="ECO:0000256" key="1">
    <source>
        <dbReference type="ARBA" id="ARBA00022801"/>
    </source>
</evidence>
<dbReference type="GO" id="GO:0004081">
    <property type="term" value="F:bis(5'-nucleosyl)-tetraphosphatase (asymmetrical) activity"/>
    <property type="evidence" value="ECO:0007669"/>
    <property type="project" value="TreeGrafter"/>
</dbReference>
<dbReference type="AlphaFoldDB" id="A0A399EQ96"/>
<dbReference type="EMBL" id="QWLA01000033">
    <property type="protein sequence ID" value="RIH86128.1"/>
    <property type="molecule type" value="Genomic_DNA"/>
</dbReference>
<dbReference type="InterPro" id="IPR000086">
    <property type="entry name" value="NUDIX_hydrolase_dom"/>
</dbReference>
<dbReference type="InterPro" id="IPR051325">
    <property type="entry name" value="Nudix_hydrolase_domain"/>
</dbReference>
<dbReference type="GO" id="GO:0006167">
    <property type="term" value="P:AMP biosynthetic process"/>
    <property type="evidence" value="ECO:0007669"/>
    <property type="project" value="TreeGrafter"/>
</dbReference>
<reference evidence="4 5" key="1">
    <citation type="submission" date="2018-08" db="EMBL/GenBank/DDBJ databases">
        <title>Meiothermus roseus NBRC 110900 genome sequencing project.</title>
        <authorList>
            <person name="Da Costa M.S."/>
            <person name="Albuquerque L."/>
            <person name="Raposo P."/>
            <person name="Froufe H.J.C."/>
            <person name="Barroso C.S."/>
            <person name="Egas C."/>
        </authorList>
    </citation>
    <scope>NUCLEOTIDE SEQUENCE [LARGE SCALE GENOMIC DNA]</scope>
    <source>
        <strain evidence="4 5">NBRC 110900</strain>
    </source>
</reference>
<dbReference type="PRINTS" id="PR00502">
    <property type="entry name" value="NUDIXFAMILY"/>
</dbReference>
<dbReference type="PANTHER" id="PTHR21340:SF0">
    <property type="entry name" value="BIS(5'-NUCLEOSYL)-TETRAPHOSPHATASE [ASYMMETRICAL]"/>
    <property type="match status" value="1"/>
</dbReference>
<name>A0A399EQ96_9DEIN</name>
<sequence>MEAKAKPSERVLGAGGVLFNPAGEVLLIRDRMGYWVFPKGHLDEGEAPEQAALREVREETGIEGEVLGSLPPTRYTNNKGVEREIRWFLMLGQGPIRLEPGLTGAGFFPLEEARRILAFPEDLELLEAAHGDFSAR</sequence>
<dbReference type="EC" id="3.6.1.61" evidence="4"/>
<dbReference type="PROSITE" id="PS51462">
    <property type="entry name" value="NUDIX"/>
    <property type="match status" value="1"/>
</dbReference>
<keyword evidence="5" id="KW-1185">Reference proteome</keyword>
<dbReference type="OrthoDB" id="9816289at2"/>
<dbReference type="Proteomes" id="UP000265341">
    <property type="component" value="Unassembled WGS sequence"/>
</dbReference>
<dbReference type="PANTHER" id="PTHR21340">
    <property type="entry name" value="DIADENOSINE 5,5-P1,P4-TETRAPHOSPHATE PYROPHOSPHOHYDROLASE MUTT"/>
    <property type="match status" value="1"/>
</dbReference>
<dbReference type="RefSeq" id="WP_119277715.1">
    <property type="nucleotide sequence ID" value="NZ_QWLA01000033.1"/>
</dbReference>
<evidence type="ECO:0000313" key="5">
    <source>
        <dbReference type="Proteomes" id="UP000265341"/>
    </source>
</evidence>
<dbReference type="InterPro" id="IPR020476">
    <property type="entry name" value="Nudix_hydrolase"/>
</dbReference>
<evidence type="ECO:0000259" key="3">
    <source>
        <dbReference type="PROSITE" id="PS51462"/>
    </source>
</evidence>
<evidence type="ECO:0000313" key="4">
    <source>
        <dbReference type="EMBL" id="RIH86128.1"/>
    </source>
</evidence>
<proteinExistence type="inferred from homology"/>
<dbReference type="SUPFAM" id="SSF55811">
    <property type="entry name" value="Nudix"/>
    <property type="match status" value="1"/>
</dbReference>
<gene>
    <name evidence="4" type="primary">ndx1</name>
    <name evidence="4" type="ORF">Mrose_01902</name>
</gene>
<feature type="domain" description="Nudix hydrolase" evidence="3">
    <location>
        <begin position="9"/>
        <end position="130"/>
    </location>
</feature>
<organism evidence="4 5">
    <name type="scientific">Calidithermus roseus</name>
    <dbReference type="NCBI Taxonomy" id="1644118"/>
    <lineage>
        <taxon>Bacteria</taxon>
        <taxon>Thermotogati</taxon>
        <taxon>Deinococcota</taxon>
        <taxon>Deinococci</taxon>
        <taxon>Thermales</taxon>
        <taxon>Thermaceae</taxon>
        <taxon>Calidithermus</taxon>
    </lineage>
</organism>
<dbReference type="InterPro" id="IPR020084">
    <property type="entry name" value="NUDIX_hydrolase_CS"/>
</dbReference>
<accession>A0A399EQ96</accession>
<dbReference type="CDD" id="cd03673">
    <property type="entry name" value="NUDIX_Ap6A_hydrolase"/>
    <property type="match status" value="1"/>
</dbReference>
<keyword evidence="1 2" id="KW-0378">Hydrolase</keyword>
<dbReference type="Pfam" id="PF00293">
    <property type="entry name" value="NUDIX"/>
    <property type="match status" value="1"/>
</dbReference>
<comment type="caution">
    <text evidence="4">The sequence shown here is derived from an EMBL/GenBank/DDBJ whole genome shotgun (WGS) entry which is preliminary data.</text>
</comment>
<dbReference type="Gene3D" id="3.90.79.10">
    <property type="entry name" value="Nucleoside Triphosphate Pyrophosphohydrolase"/>
    <property type="match status" value="1"/>
</dbReference>
<evidence type="ECO:0000256" key="2">
    <source>
        <dbReference type="RuleBase" id="RU003476"/>
    </source>
</evidence>
<comment type="similarity">
    <text evidence="2">Belongs to the Nudix hydrolase family.</text>
</comment>
<dbReference type="GO" id="GO:0006754">
    <property type="term" value="P:ATP biosynthetic process"/>
    <property type="evidence" value="ECO:0007669"/>
    <property type="project" value="TreeGrafter"/>
</dbReference>
<dbReference type="InterPro" id="IPR015797">
    <property type="entry name" value="NUDIX_hydrolase-like_dom_sf"/>
</dbReference>
<protein>
    <submittedName>
        <fullName evidence="4">Diadenosine hexaphosphate hydrolase</fullName>
        <ecNumber evidence="4">3.6.1.61</ecNumber>
    </submittedName>
</protein>